<evidence type="ECO:0000256" key="8">
    <source>
        <dbReference type="ARBA" id="ARBA00025046"/>
    </source>
</evidence>
<evidence type="ECO:0000256" key="4">
    <source>
        <dbReference type="ARBA" id="ARBA00011233"/>
    </source>
</evidence>
<dbReference type="InterPro" id="IPR036704">
    <property type="entry name" value="RraA/RraA-like_sf"/>
</dbReference>
<comment type="subunit">
    <text evidence="4">Homotrimer.</text>
</comment>
<evidence type="ECO:0000313" key="15">
    <source>
        <dbReference type="Proteomes" id="UP001215097"/>
    </source>
</evidence>
<accession>A0ABY7XJM0</accession>
<evidence type="ECO:0000256" key="10">
    <source>
        <dbReference type="ARBA" id="ARBA00030169"/>
    </source>
</evidence>
<evidence type="ECO:0000256" key="3">
    <source>
        <dbReference type="ARBA" id="ARBA00008621"/>
    </source>
</evidence>
<feature type="region of interest" description="Disordered" evidence="13">
    <location>
        <begin position="211"/>
        <end position="233"/>
    </location>
</feature>
<dbReference type="EC" id="4.1.3.17" evidence="5"/>
<evidence type="ECO:0000313" key="14">
    <source>
        <dbReference type="EMBL" id="WDM42096.1"/>
    </source>
</evidence>
<evidence type="ECO:0000256" key="1">
    <source>
        <dbReference type="ARBA" id="ARBA00001342"/>
    </source>
</evidence>
<dbReference type="SUPFAM" id="SSF89562">
    <property type="entry name" value="RraA-like"/>
    <property type="match status" value="1"/>
</dbReference>
<evidence type="ECO:0000256" key="2">
    <source>
        <dbReference type="ARBA" id="ARBA00001968"/>
    </source>
</evidence>
<dbReference type="InterPro" id="IPR005493">
    <property type="entry name" value="RraA/RraA-like"/>
</dbReference>
<comment type="catalytic activity">
    <reaction evidence="1">
        <text>4-hydroxy-4-methyl-2-oxoglutarate = 2 pyruvate</text>
        <dbReference type="Rhea" id="RHEA:22748"/>
        <dbReference type="ChEBI" id="CHEBI:15361"/>
        <dbReference type="ChEBI" id="CHEBI:58276"/>
        <dbReference type="EC" id="4.1.3.17"/>
    </reaction>
</comment>
<dbReference type="EC" id="4.1.1.112" evidence="6"/>
<dbReference type="PANTHER" id="PTHR33254">
    <property type="entry name" value="4-HYDROXY-4-METHYL-2-OXOGLUTARATE ALDOLASE 3-RELATED"/>
    <property type="match status" value="1"/>
</dbReference>
<comment type="cofactor">
    <cofactor evidence="2">
        <name>a divalent metal cation</name>
        <dbReference type="ChEBI" id="CHEBI:60240"/>
    </cofactor>
</comment>
<gene>
    <name evidence="14" type="ORF">KV395_01905</name>
</gene>
<proteinExistence type="inferred from homology"/>
<protein>
    <recommendedName>
        <fullName evidence="7">Putative 4-hydroxy-4-methyl-2-oxoglutarate aldolase</fullName>
        <ecNumber evidence="6">4.1.1.112</ecNumber>
        <ecNumber evidence="5">4.1.3.17</ecNumber>
    </recommendedName>
    <alternativeName>
        <fullName evidence="11">Oxaloacetate decarboxylase</fullName>
    </alternativeName>
    <alternativeName>
        <fullName evidence="9">Regulator of ribonuclease activity homolog</fullName>
    </alternativeName>
    <alternativeName>
        <fullName evidence="10">RraA-like protein</fullName>
    </alternativeName>
</protein>
<evidence type="ECO:0000256" key="5">
    <source>
        <dbReference type="ARBA" id="ARBA00012213"/>
    </source>
</evidence>
<dbReference type="Gene3D" id="3.50.30.40">
    <property type="entry name" value="Ribonuclease E inhibitor RraA/RraA-like"/>
    <property type="match status" value="1"/>
</dbReference>
<evidence type="ECO:0000256" key="12">
    <source>
        <dbReference type="ARBA" id="ARBA00047973"/>
    </source>
</evidence>
<organism evidence="14 15">
    <name type="scientific">Microbacterium luteolum</name>
    <name type="common">Aureobacterium luteolum</name>
    <dbReference type="NCBI Taxonomy" id="69367"/>
    <lineage>
        <taxon>Bacteria</taxon>
        <taxon>Bacillati</taxon>
        <taxon>Actinomycetota</taxon>
        <taxon>Actinomycetes</taxon>
        <taxon>Micrococcales</taxon>
        <taxon>Microbacteriaceae</taxon>
        <taxon>Microbacterium</taxon>
    </lineage>
</organism>
<keyword evidence="15" id="KW-1185">Reference proteome</keyword>
<dbReference type="PANTHER" id="PTHR33254:SF4">
    <property type="entry name" value="4-HYDROXY-4-METHYL-2-OXOGLUTARATE ALDOLASE 3-RELATED"/>
    <property type="match status" value="1"/>
</dbReference>
<dbReference type="Pfam" id="PF03737">
    <property type="entry name" value="RraA-like"/>
    <property type="match status" value="1"/>
</dbReference>
<dbReference type="EMBL" id="CP078075">
    <property type="protein sequence ID" value="WDM42096.1"/>
    <property type="molecule type" value="Genomic_DNA"/>
</dbReference>
<feature type="compositionally biased region" description="Low complexity" evidence="13">
    <location>
        <begin position="216"/>
        <end position="233"/>
    </location>
</feature>
<evidence type="ECO:0000256" key="13">
    <source>
        <dbReference type="SAM" id="MobiDB-lite"/>
    </source>
</evidence>
<name>A0ABY7XJM0_MICLT</name>
<dbReference type="Proteomes" id="UP001215097">
    <property type="component" value="Chromosome"/>
</dbReference>
<evidence type="ECO:0000256" key="7">
    <source>
        <dbReference type="ARBA" id="ARBA00016549"/>
    </source>
</evidence>
<dbReference type="CDD" id="cd16841">
    <property type="entry name" value="RraA_family"/>
    <property type="match status" value="1"/>
</dbReference>
<sequence>MTPSSDIVAALRTLDSCAVSDALDTLGLPGAVTGLAGMWSAGRTVAGRVRTVTAAPKAAAGPATHIATPLVAIAEPDDVVVIDNHGRTDVSCWGGLLAEAAVQRGIAGVIVDGACRDVQESEALGLPVFARAAVPVSARGRIVQQAMDERIQIAGVSVAAHDYVVADVNGVVFVPAAEVDRVVALAQRIIEREARMAEAVRAGRDVSEVMHDSQFPTVTASPDSTSTDSTEER</sequence>
<comment type="similarity">
    <text evidence="3">Belongs to the class II aldolase/RraA-like family.</text>
</comment>
<dbReference type="RefSeq" id="WP_282215959.1">
    <property type="nucleotide sequence ID" value="NZ_BAAAUN010000001.1"/>
</dbReference>
<comment type="function">
    <text evidence="8">Catalyzes the aldol cleavage of 4-hydroxy-4-methyl-2-oxoglutarate (HMG) into 2 molecules of pyruvate. Also contains a secondary oxaloacetate (OAA) decarboxylase activity due to the common pyruvate enolate transition state formed following C-C bond cleavage in the retro-aldol and decarboxylation reactions.</text>
</comment>
<comment type="catalytic activity">
    <reaction evidence="12">
        <text>oxaloacetate + H(+) = pyruvate + CO2</text>
        <dbReference type="Rhea" id="RHEA:15641"/>
        <dbReference type="ChEBI" id="CHEBI:15361"/>
        <dbReference type="ChEBI" id="CHEBI:15378"/>
        <dbReference type="ChEBI" id="CHEBI:16452"/>
        <dbReference type="ChEBI" id="CHEBI:16526"/>
        <dbReference type="EC" id="4.1.1.112"/>
    </reaction>
</comment>
<evidence type="ECO:0000256" key="6">
    <source>
        <dbReference type="ARBA" id="ARBA00012947"/>
    </source>
</evidence>
<evidence type="ECO:0000256" key="9">
    <source>
        <dbReference type="ARBA" id="ARBA00029596"/>
    </source>
</evidence>
<reference evidence="14 15" key="1">
    <citation type="submission" date="2021-06" db="EMBL/GenBank/DDBJ databases">
        <title>Genome-based taxonomic framework of Microbacterium strains isolated from marine environment, the description of four new species and reclassification of four preexisting species.</title>
        <authorList>
            <person name="Lee S.D."/>
            <person name="Kim S.-M."/>
            <person name="Byeon Y.-S."/>
            <person name="Yang H.L."/>
            <person name="Kim I.S."/>
        </authorList>
    </citation>
    <scope>NUCLEOTIDE SEQUENCE [LARGE SCALE GENOMIC DNA]</scope>
    <source>
        <strain evidence="14 15">KACC 14465</strain>
    </source>
</reference>
<evidence type="ECO:0000256" key="11">
    <source>
        <dbReference type="ARBA" id="ARBA00032305"/>
    </source>
</evidence>